<feature type="region of interest" description="Disordered" evidence="1">
    <location>
        <begin position="1"/>
        <end position="43"/>
    </location>
</feature>
<accession>A0A166MA99</accession>
<dbReference type="InParanoid" id="A0A166MA99"/>
<gene>
    <name evidence="2" type="ORF">EXIGLDRAFT_784780</name>
</gene>
<feature type="compositionally biased region" description="Basic residues" evidence="1">
    <location>
        <begin position="10"/>
        <end position="22"/>
    </location>
</feature>
<reference evidence="2 3" key="1">
    <citation type="journal article" date="2016" name="Mol. Biol. Evol.">
        <title>Comparative Genomics of Early-Diverging Mushroom-Forming Fungi Provides Insights into the Origins of Lignocellulose Decay Capabilities.</title>
        <authorList>
            <person name="Nagy L.G."/>
            <person name="Riley R."/>
            <person name="Tritt A."/>
            <person name="Adam C."/>
            <person name="Daum C."/>
            <person name="Floudas D."/>
            <person name="Sun H."/>
            <person name="Yadav J.S."/>
            <person name="Pangilinan J."/>
            <person name="Larsson K.H."/>
            <person name="Matsuura K."/>
            <person name="Barry K."/>
            <person name="Labutti K."/>
            <person name="Kuo R."/>
            <person name="Ohm R.A."/>
            <person name="Bhattacharya S.S."/>
            <person name="Shirouzu T."/>
            <person name="Yoshinaga Y."/>
            <person name="Martin F.M."/>
            <person name="Grigoriev I.V."/>
            <person name="Hibbett D.S."/>
        </authorList>
    </citation>
    <scope>NUCLEOTIDE SEQUENCE [LARGE SCALE GENOMIC DNA]</scope>
    <source>
        <strain evidence="2 3">HHB12029</strain>
    </source>
</reference>
<evidence type="ECO:0000313" key="3">
    <source>
        <dbReference type="Proteomes" id="UP000077266"/>
    </source>
</evidence>
<evidence type="ECO:0000313" key="2">
    <source>
        <dbReference type="EMBL" id="KZV77808.1"/>
    </source>
</evidence>
<dbReference type="AlphaFoldDB" id="A0A166MA99"/>
<dbReference type="Proteomes" id="UP000077266">
    <property type="component" value="Unassembled WGS sequence"/>
</dbReference>
<dbReference type="EMBL" id="KV427546">
    <property type="protein sequence ID" value="KZV77808.1"/>
    <property type="molecule type" value="Genomic_DNA"/>
</dbReference>
<protein>
    <submittedName>
        <fullName evidence="2">Uncharacterized protein</fullName>
    </submittedName>
</protein>
<organism evidence="2 3">
    <name type="scientific">Exidia glandulosa HHB12029</name>
    <dbReference type="NCBI Taxonomy" id="1314781"/>
    <lineage>
        <taxon>Eukaryota</taxon>
        <taxon>Fungi</taxon>
        <taxon>Dikarya</taxon>
        <taxon>Basidiomycota</taxon>
        <taxon>Agaricomycotina</taxon>
        <taxon>Agaricomycetes</taxon>
        <taxon>Auriculariales</taxon>
        <taxon>Exidiaceae</taxon>
        <taxon>Exidia</taxon>
    </lineage>
</organism>
<name>A0A166MA99_EXIGL</name>
<proteinExistence type="predicted"/>
<keyword evidence="3" id="KW-1185">Reference proteome</keyword>
<evidence type="ECO:0000256" key="1">
    <source>
        <dbReference type="SAM" id="MobiDB-lite"/>
    </source>
</evidence>
<sequence>MPRTSTVRTQPHRARGRRRRVTRSPTSTPASQNTRTTLSPSRYCHARSRIHKGRALGAPSRTALAAAVDAPPPALAHPQYNTRLDDDLVAFEPRALARATLAGAALSPSSLAFSSTAITRAALARAPPPEPSGTFRADLARVKAAACAGTARTVDGYAVCERVRARADAKR</sequence>